<dbReference type="PRINTS" id="PR00147">
    <property type="entry name" value="DNAPHOTLYASE"/>
</dbReference>
<reference evidence="10 11" key="2">
    <citation type="submission" date="2018-03" db="EMBL/GenBank/DDBJ databases">
        <authorList>
            <person name="Keele B.F."/>
        </authorList>
    </citation>
    <scope>NUCLEOTIDE SEQUENCE [LARGE SCALE GENOMIC DNA]</scope>
    <source>
        <strain evidence="10 11">D13</strain>
    </source>
</reference>
<dbReference type="InterPro" id="IPR036155">
    <property type="entry name" value="Crypto/Photolyase_N_sf"/>
</dbReference>
<reference evidence="10 11" key="1">
    <citation type="submission" date="2018-03" db="EMBL/GenBank/DDBJ databases">
        <title>Ahniella affigens gen. nov., sp. nov., a gammaproteobacterium isolated from sandy soil near a stream.</title>
        <authorList>
            <person name="Ko Y."/>
            <person name="Kim J.-H."/>
        </authorList>
    </citation>
    <scope>NUCLEOTIDE SEQUENCE [LARGE SCALE GENOMIC DNA]</scope>
    <source>
        <strain evidence="10 11">D13</strain>
    </source>
</reference>
<dbReference type="InterPro" id="IPR005101">
    <property type="entry name" value="Cryptochr/Photolyase_FAD-bd"/>
</dbReference>
<evidence type="ECO:0000259" key="9">
    <source>
        <dbReference type="PROSITE" id="PS51645"/>
    </source>
</evidence>
<evidence type="ECO:0000313" key="10">
    <source>
        <dbReference type="EMBL" id="AVP96995.1"/>
    </source>
</evidence>
<dbReference type="RefSeq" id="WP_106890920.1">
    <property type="nucleotide sequence ID" value="NZ_CP027860.1"/>
</dbReference>
<keyword evidence="10" id="KW-0456">Lyase</keyword>
<accession>A0A2P1PQ77</accession>
<comment type="similarity">
    <text evidence="7">Belongs to the DNA photolyase family.</text>
</comment>
<keyword evidence="3 6" id="KW-0285">Flavoprotein</keyword>
<dbReference type="InterPro" id="IPR002081">
    <property type="entry name" value="Cryptochrome/DNA_photolyase_1"/>
</dbReference>
<evidence type="ECO:0000256" key="1">
    <source>
        <dbReference type="ARBA" id="ARBA00001932"/>
    </source>
</evidence>
<dbReference type="SUPFAM" id="SSF48173">
    <property type="entry name" value="Cryptochrome/photolyase FAD-binding domain"/>
    <property type="match status" value="1"/>
</dbReference>
<feature type="domain" description="Photolyase/cryptochrome alpha/beta" evidence="9">
    <location>
        <begin position="3"/>
        <end position="132"/>
    </location>
</feature>
<feature type="binding site" evidence="6">
    <location>
        <position position="211"/>
    </location>
    <ligand>
        <name>FAD</name>
        <dbReference type="ChEBI" id="CHEBI:57692"/>
    </ligand>
</feature>
<dbReference type="Pfam" id="PF03441">
    <property type="entry name" value="FAD_binding_7"/>
    <property type="match status" value="1"/>
</dbReference>
<dbReference type="PANTHER" id="PTHR11455">
    <property type="entry name" value="CRYPTOCHROME"/>
    <property type="match status" value="1"/>
</dbReference>
<comment type="cofactor">
    <cofactor evidence="1">
        <name>(6R)-5,10-methylene-5,6,7,8-tetrahydrofolate</name>
        <dbReference type="ChEBI" id="CHEBI:15636"/>
    </cofactor>
</comment>
<evidence type="ECO:0000256" key="2">
    <source>
        <dbReference type="ARBA" id="ARBA00005862"/>
    </source>
</evidence>
<keyword evidence="5 7" id="KW-0157">Chromophore</keyword>
<feature type="region of interest" description="Disordered" evidence="8">
    <location>
        <begin position="457"/>
        <end position="498"/>
    </location>
</feature>
<dbReference type="PROSITE" id="PS51645">
    <property type="entry name" value="PHR_CRY_ALPHA_BETA"/>
    <property type="match status" value="1"/>
</dbReference>
<dbReference type="GO" id="GO:0003904">
    <property type="term" value="F:deoxyribodipyrimidine photo-lyase activity"/>
    <property type="evidence" value="ECO:0007669"/>
    <property type="project" value="TreeGrafter"/>
</dbReference>
<organism evidence="10 11">
    <name type="scientific">Ahniella affigens</name>
    <dbReference type="NCBI Taxonomy" id="2021234"/>
    <lineage>
        <taxon>Bacteria</taxon>
        <taxon>Pseudomonadati</taxon>
        <taxon>Pseudomonadota</taxon>
        <taxon>Gammaproteobacteria</taxon>
        <taxon>Lysobacterales</taxon>
        <taxon>Rhodanobacteraceae</taxon>
        <taxon>Ahniella</taxon>
    </lineage>
</organism>
<dbReference type="PANTHER" id="PTHR11455:SF9">
    <property type="entry name" value="CRYPTOCHROME CIRCADIAN CLOCK 5 ISOFORM X1"/>
    <property type="match status" value="1"/>
</dbReference>
<dbReference type="InterPro" id="IPR014729">
    <property type="entry name" value="Rossmann-like_a/b/a_fold"/>
</dbReference>
<evidence type="ECO:0000256" key="8">
    <source>
        <dbReference type="SAM" id="MobiDB-lite"/>
    </source>
</evidence>
<dbReference type="GO" id="GO:0006139">
    <property type="term" value="P:nucleobase-containing compound metabolic process"/>
    <property type="evidence" value="ECO:0007669"/>
    <property type="project" value="UniProtKB-ARBA"/>
</dbReference>
<dbReference type="InterPro" id="IPR006050">
    <property type="entry name" value="DNA_photolyase_N"/>
</dbReference>
<evidence type="ECO:0000256" key="6">
    <source>
        <dbReference type="PIRSR" id="PIRSR602081-1"/>
    </source>
</evidence>
<protein>
    <submittedName>
        <fullName evidence="10">Deoxyribodipyrimidine photolyase</fullName>
    </submittedName>
</protein>
<dbReference type="SUPFAM" id="SSF52425">
    <property type="entry name" value="Cryptochrome/photolyase, N-terminal domain"/>
    <property type="match status" value="1"/>
</dbReference>
<evidence type="ECO:0000256" key="3">
    <source>
        <dbReference type="ARBA" id="ARBA00022630"/>
    </source>
</evidence>
<evidence type="ECO:0000256" key="7">
    <source>
        <dbReference type="RuleBase" id="RU004182"/>
    </source>
</evidence>
<dbReference type="InterPro" id="IPR018394">
    <property type="entry name" value="DNA_photolyase_1_CS_C"/>
</dbReference>
<dbReference type="Pfam" id="PF00875">
    <property type="entry name" value="DNA_photolyase"/>
    <property type="match status" value="1"/>
</dbReference>
<dbReference type="GO" id="GO:0003677">
    <property type="term" value="F:DNA binding"/>
    <property type="evidence" value="ECO:0007669"/>
    <property type="project" value="TreeGrafter"/>
</dbReference>
<dbReference type="PROSITE" id="PS00394">
    <property type="entry name" value="DNA_PHOTOLYASES_1_1"/>
    <property type="match status" value="1"/>
</dbReference>
<dbReference type="EMBL" id="CP027860">
    <property type="protein sequence ID" value="AVP96995.1"/>
    <property type="molecule type" value="Genomic_DNA"/>
</dbReference>
<evidence type="ECO:0000313" key="11">
    <source>
        <dbReference type="Proteomes" id="UP000241074"/>
    </source>
</evidence>
<dbReference type="KEGG" id="xba:C7S18_07205"/>
<dbReference type="Gene3D" id="1.25.40.80">
    <property type="match status" value="1"/>
</dbReference>
<dbReference type="OrthoDB" id="9772484at2"/>
<evidence type="ECO:0000256" key="5">
    <source>
        <dbReference type="ARBA" id="ARBA00022991"/>
    </source>
</evidence>
<comment type="similarity">
    <text evidence="2">Belongs to the DNA photolyase class-1 family.</text>
</comment>
<name>A0A2P1PQ77_9GAMM</name>
<keyword evidence="4 6" id="KW-0274">FAD</keyword>
<comment type="cofactor">
    <cofactor evidence="6">
        <name>FAD</name>
        <dbReference type="ChEBI" id="CHEBI:57692"/>
    </cofactor>
    <text evidence="6">Binds 1 FAD per subunit.</text>
</comment>
<feature type="binding site" evidence="6">
    <location>
        <position position="271"/>
    </location>
    <ligand>
        <name>FAD</name>
        <dbReference type="ChEBI" id="CHEBI:57692"/>
    </ligand>
</feature>
<dbReference type="AlphaFoldDB" id="A0A2P1PQ77"/>
<dbReference type="Proteomes" id="UP000241074">
    <property type="component" value="Chromosome"/>
</dbReference>
<dbReference type="GO" id="GO:0009416">
    <property type="term" value="P:response to light stimulus"/>
    <property type="evidence" value="ECO:0007669"/>
    <property type="project" value="TreeGrafter"/>
</dbReference>
<proteinExistence type="inferred from homology"/>
<dbReference type="Gene3D" id="3.40.50.620">
    <property type="entry name" value="HUPs"/>
    <property type="match status" value="1"/>
</dbReference>
<dbReference type="InterPro" id="IPR036134">
    <property type="entry name" value="Crypto/Photolyase_FAD-like_sf"/>
</dbReference>
<gene>
    <name evidence="10" type="ORF">C7S18_07205</name>
</gene>
<dbReference type="GO" id="GO:0071949">
    <property type="term" value="F:FAD binding"/>
    <property type="evidence" value="ECO:0007669"/>
    <property type="project" value="TreeGrafter"/>
</dbReference>
<evidence type="ECO:0000256" key="4">
    <source>
        <dbReference type="ARBA" id="ARBA00022827"/>
    </source>
</evidence>
<dbReference type="GO" id="GO:0006950">
    <property type="term" value="P:response to stress"/>
    <property type="evidence" value="ECO:0007669"/>
    <property type="project" value="UniProtKB-ARBA"/>
</dbReference>
<dbReference type="Gene3D" id="1.10.579.10">
    <property type="entry name" value="DNA Cyclobutane Dipyrimidine Photolyase, subunit A, domain 3"/>
    <property type="match status" value="1"/>
</dbReference>
<sequence>MPQQALVWFKRDLRIADHAPLALAAGADAAVALFVVEPEWLTSPECDAQHVAFMRGHVLALRAALAARGLPLLIRVGSVPTVLSELRRVFDFTHLYSHEETGPGWTYARDRAVGKWCRREGVVWHESPQNGVVRRLNDRSGWARRWQQRMDARQVVVPEQFRGISGLDLGTWPDDLVAQHGHADSRPLPAIGEVAAHACLQSFLDGRGARYRRDLSSPLTAEQGCSRLSAYLAFGSLSMRQVHQGTEAKITALKSLGTADARSMAYHLRGFAGRLRWHCHFMQKLESEPEIEFRNIARSYDGLREDAFDWQRFEAWKRGCTGYPMVDACMRSLNATGWLNFRMRAMLVSFAAYHLWLHWREPGLHLARQFLDFEPGIHWSQMQMQSGTTGINTFRMYSPSKQQLDHDPHGEFIRRWIPEYGTSAYPKPIVDEKTAIREAKNWLYGVRLTAGAKAEAAAVQKKHGSRKSGLPPSGKRRRATRHSDVPRQASLFADEGLS</sequence>
<keyword evidence="11" id="KW-1185">Reference proteome</keyword>